<dbReference type="PROSITE" id="PS51318">
    <property type="entry name" value="TAT"/>
    <property type="match status" value="1"/>
</dbReference>
<dbReference type="InterPro" id="IPR019546">
    <property type="entry name" value="TAT_signal_bac_arc"/>
</dbReference>
<comment type="caution">
    <text evidence="1">The sequence shown here is derived from an EMBL/GenBank/DDBJ whole genome shotgun (WGS) entry which is preliminary data.</text>
</comment>
<dbReference type="EMBL" id="BMJJ01000002">
    <property type="protein sequence ID" value="GGD08982.1"/>
    <property type="molecule type" value="Genomic_DNA"/>
</dbReference>
<dbReference type="RefSeq" id="WP_188849458.1">
    <property type="nucleotide sequence ID" value="NZ_BMJJ01000002.1"/>
</dbReference>
<gene>
    <name evidence="1" type="ORF">GCM10011335_09800</name>
</gene>
<evidence type="ECO:0000313" key="2">
    <source>
        <dbReference type="Proteomes" id="UP000613160"/>
    </source>
</evidence>
<dbReference type="Proteomes" id="UP000613160">
    <property type="component" value="Unassembled WGS sequence"/>
</dbReference>
<evidence type="ECO:0000313" key="1">
    <source>
        <dbReference type="EMBL" id="GGD08982.1"/>
    </source>
</evidence>
<dbReference type="AlphaFoldDB" id="A0A916XTL9"/>
<evidence type="ECO:0008006" key="3">
    <source>
        <dbReference type="Google" id="ProtNLM"/>
    </source>
</evidence>
<accession>A0A916XTL9</accession>
<reference evidence="1" key="1">
    <citation type="journal article" date="2014" name="Int. J. Syst. Evol. Microbiol.">
        <title>Complete genome sequence of Corynebacterium casei LMG S-19264T (=DSM 44701T), isolated from a smear-ripened cheese.</title>
        <authorList>
            <consortium name="US DOE Joint Genome Institute (JGI-PGF)"/>
            <person name="Walter F."/>
            <person name="Albersmeier A."/>
            <person name="Kalinowski J."/>
            <person name="Ruckert C."/>
        </authorList>
    </citation>
    <scope>NUCLEOTIDE SEQUENCE</scope>
    <source>
        <strain evidence="1">CGMCC 1.15493</strain>
    </source>
</reference>
<organism evidence="1 2">
    <name type="scientific">Aureimonas glaciei</name>
    <dbReference type="NCBI Taxonomy" id="1776957"/>
    <lineage>
        <taxon>Bacteria</taxon>
        <taxon>Pseudomonadati</taxon>
        <taxon>Pseudomonadota</taxon>
        <taxon>Alphaproteobacteria</taxon>
        <taxon>Hyphomicrobiales</taxon>
        <taxon>Aurantimonadaceae</taxon>
        <taxon>Aureimonas</taxon>
    </lineage>
</organism>
<keyword evidence="2" id="KW-1185">Reference proteome</keyword>
<proteinExistence type="predicted"/>
<dbReference type="InterPro" id="IPR006311">
    <property type="entry name" value="TAT_signal"/>
</dbReference>
<reference evidence="1" key="2">
    <citation type="submission" date="2020-09" db="EMBL/GenBank/DDBJ databases">
        <authorList>
            <person name="Sun Q."/>
            <person name="Zhou Y."/>
        </authorList>
    </citation>
    <scope>NUCLEOTIDE SEQUENCE</scope>
    <source>
        <strain evidence="1">CGMCC 1.15493</strain>
    </source>
</reference>
<protein>
    <recommendedName>
        <fullName evidence="3">Formate dehydrogenase</fullName>
    </recommendedName>
</protein>
<sequence length="75" mass="7985">MTVDSRNKLDRRGFLRSASGVATVAAVAAAISPAMVTEAEAYDPGPDETGAKYQPDAADVQAFYRSNGYETLKDK</sequence>
<dbReference type="NCBIfam" id="TIGR01409">
    <property type="entry name" value="TAT_signal_seq"/>
    <property type="match status" value="1"/>
</dbReference>
<name>A0A916XTL9_9HYPH</name>